<dbReference type="AlphaFoldDB" id="A0A0X8X8J7"/>
<dbReference type="Proteomes" id="UP000218890">
    <property type="component" value="Chromosome"/>
</dbReference>
<sequence length="306" mass="33237">MTESFCTFKSVGIIGKPGDPAVCQLLEQLLPILKEHGCRAYIDASSVTNNGYCENLRVPFAELLDSCELIIAIGGDGTLIHVARALAGRPNIALMGINRGRLGFLVDVHPDNLREVEQVLTGNYVIDERFLLTAQVHHNGAHKTTQPDSAVAVNEVSIHRWNTSRMIELSTWVDGEPLSDHRADGLIVSTPTGSTAYALAGGGPIVHPNLHAMVMVPVNPHSLSNRPLVIDSRSQVEIEVHAEFIDRVRVSCDSQQDLALSPGSRIIVRAHPTPLSMIHPPGYSYFNLLRAKLGWGGPPRELHASA</sequence>
<dbReference type="Pfam" id="PF20143">
    <property type="entry name" value="NAD_kinase_C"/>
    <property type="match status" value="1"/>
</dbReference>
<dbReference type="GO" id="GO:0019674">
    <property type="term" value="P:NAD+ metabolic process"/>
    <property type="evidence" value="ECO:0007669"/>
    <property type="project" value="InterPro"/>
</dbReference>
<keyword evidence="6" id="KW-0067">ATP-binding</keyword>
<reference evidence="7" key="1">
    <citation type="submission" date="2016-02" db="EMBL/GenBank/DDBJ databases">
        <title>Halorhodospira halochloris DSM-1059 complete genome, version 2.</title>
        <authorList>
            <person name="Tsukatani Y."/>
        </authorList>
    </citation>
    <scope>NUCLEOTIDE SEQUENCE</scope>
    <source>
        <strain evidence="7">DSM 1059</strain>
    </source>
</reference>
<comment type="similarity">
    <text evidence="6">Belongs to the NAD kinase family.</text>
</comment>
<dbReference type="Gene3D" id="2.60.200.30">
    <property type="entry name" value="Probable inorganic polyphosphate/atp-NAD kinase, domain 2"/>
    <property type="match status" value="1"/>
</dbReference>
<dbReference type="EC" id="2.7.1.23" evidence="6"/>
<dbReference type="InterPro" id="IPR017437">
    <property type="entry name" value="ATP-NAD_kinase_PpnK-typ_C"/>
</dbReference>
<comment type="cofactor">
    <cofactor evidence="6">
        <name>a divalent metal cation</name>
        <dbReference type="ChEBI" id="CHEBI:60240"/>
    </cofactor>
</comment>
<evidence type="ECO:0000256" key="3">
    <source>
        <dbReference type="ARBA" id="ARBA00022857"/>
    </source>
</evidence>
<dbReference type="HAMAP" id="MF_00361">
    <property type="entry name" value="NAD_kinase"/>
    <property type="match status" value="1"/>
</dbReference>
<dbReference type="Pfam" id="PF01513">
    <property type="entry name" value="NAD_kinase"/>
    <property type="match status" value="1"/>
</dbReference>
<keyword evidence="2 6" id="KW-0418">Kinase</keyword>
<evidence type="ECO:0000313" key="7">
    <source>
        <dbReference type="EMBL" id="BAU57436.1"/>
    </source>
</evidence>
<protein>
    <recommendedName>
        <fullName evidence="6">NAD kinase</fullName>
        <ecNumber evidence="6">2.7.1.23</ecNumber>
    </recommendedName>
    <alternativeName>
        <fullName evidence="6">ATP-dependent NAD kinase</fullName>
    </alternativeName>
</protein>
<dbReference type="InterPro" id="IPR017438">
    <property type="entry name" value="ATP-NAD_kinase_N"/>
</dbReference>
<organism evidence="7 8">
    <name type="scientific">Halorhodospira halochloris</name>
    <name type="common">Ectothiorhodospira halochloris</name>
    <dbReference type="NCBI Taxonomy" id="1052"/>
    <lineage>
        <taxon>Bacteria</taxon>
        <taxon>Pseudomonadati</taxon>
        <taxon>Pseudomonadota</taxon>
        <taxon>Gammaproteobacteria</taxon>
        <taxon>Chromatiales</taxon>
        <taxon>Ectothiorhodospiraceae</taxon>
        <taxon>Halorhodospira</taxon>
    </lineage>
</organism>
<dbReference type="EMBL" id="AP017372">
    <property type="protein sequence ID" value="BAU57436.1"/>
    <property type="molecule type" value="Genomic_DNA"/>
</dbReference>
<keyword evidence="8" id="KW-1185">Reference proteome</keyword>
<dbReference type="GO" id="GO:0003951">
    <property type="term" value="F:NAD+ kinase activity"/>
    <property type="evidence" value="ECO:0007669"/>
    <property type="project" value="UniProtKB-UniRule"/>
</dbReference>
<dbReference type="OrthoDB" id="9774737at2"/>
<evidence type="ECO:0000256" key="1">
    <source>
        <dbReference type="ARBA" id="ARBA00022679"/>
    </source>
</evidence>
<comment type="caution">
    <text evidence="6">Lacks conserved residue(s) required for the propagation of feature annotation.</text>
</comment>
<feature type="binding site" evidence="6">
    <location>
        <position position="255"/>
    </location>
    <ligand>
        <name>NAD(+)</name>
        <dbReference type="ChEBI" id="CHEBI:57540"/>
    </ligand>
</feature>
<evidence type="ECO:0000256" key="5">
    <source>
        <dbReference type="ARBA" id="ARBA00047925"/>
    </source>
</evidence>
<evidence type="ECO:0000313" key="8">
    <source>
        <dbReference type="Proteomes" id="UP000218890"/>
    </source>
</evidence>
<dbReference type="RefSeq" id="WP_096408453.1">
    <property type="nucleotide sequence ID" value="NZ_AP017372.2"/>
</dbReference>
<feature type="active site" description="Proton acceptor" evidence="6">
    <location>
        <position position="76"/>
    </location>
</feature>
<dbReference type="InterPro" id="IPR002504">
    <property type="entry name" value="NADK"/>
</dbReference>
<keyword evidence="1 6" id="KW-0808">Transferase</keyword>
<dbReference type="GO" id="GO:0005524">
    <property type="term" value="F:ATP binding"/>
    <property type="evidence" value="ECO:0007669"/>
    <property type="project" value="UniProtKB-KW"/>
</dbReference>
<comment type="catalytic activity">
    <reaction evidence="5 6">
        <text>NAD(+) + ATP = ADP + NADP(+) + H(+)</text>
        <dbReference type="Rhea" id="RHEA:18629"/>
        <dbReference type="ChEBI" id="CHEBI:15378"/>
        <dbReference type="ChEBI" id="CHEBI:30616"/>
        <dbReference type="ChEBI" id="CHEBI:57540"/>
        <dbReference type="ChEBI" id="CHEBI:58349"/>
        <dbReference type="ChEBI" id="CHEBI:456216"/>
        <dbReference type="EC" id="2.7.1.23"/>
    </reaction>
</comment>
<proteinExistence type="inferred from homology"/>
<keyword evidence="4 6" id="KW-0520">NAD</keyword>
<dbReference type="GO" id="GO:0005737">
    <property type="term" value="C:cytoplasm"/>
    <property type="evidence" value="ECO:0007669"/>
    <property type="project" value="UniProtKB-SubCell"/>
</dbReference>
<feature type="binding site" evidence="6">
    <location>
        <position position="81"/>
    </location>
    <ligand>
        <name>NAD(+)</name>
        <dbReference type="ChEBI" id="CHEBI:57540"/>
    </ligand>
</feature>
<dbReference type="PANTHER" id="PTHR20275:SF0">
    <property type="entry name" value="NAD KINASE"/>
    <property type="match status" value="1"/>
</dbReference>
<dbReference type="PANTHER" id="PTHR20275">
    <property type="entry name" value="NAD KINASE"/>
    <property type="match status" value="1"/>
</dbReference>
<name>A0A0X8X8J7_HALHR</name>
<comment type="function">
    <text evidence="6">Involved in the regulation of the intracellular balance of NAD and NADP, and is a key enzyme in the biosynthesis of NADP. Catalyzes specifically the phosphorylation on 2'-hydroxyl of the adenosine moiety of NAD to yield NADP.</text>
</comment>
<keyword evidence="3 6" id="KW-0521">NADP</keyword>
<dbReference type="GO" id="GO:0051287">
    <property type="term" value="F:NAD binding"/>
    <property type="evidence" value="ECO:0007669"/>
    <property type="project" value="UniProtKB-ARBA"/>
</dbReference>
<keyword evidence="6" id="KW-0547">Nucleotide-binding</keyword>
<gene>
    <name evidence="6 7" type="primary">nadK</name>
    <name evidence="7" type="ORF">HH1059_07460</name>
</gene>
<dbReference type="GO" id="GO:0046872">
    <property type="term" value="F:metal ion binding"/>
    <property type="evidence" value="ECO:0007669"/>
    <property type="project" value="UniProtKB-UniRule"/>
</dbReference>
<dbReference type="InterPro" id="IPR016064">
    <property type="entry name" value="NAD/diacylglycerol_kinase_sf"/>
</dbReference>
<feature type="binding site" evidence="6">
    <location>
        <begin position="154"/>
        <end position="155"/>
    </location>
    <ligand>
        <name>NAD(+)</name>
        <dbReference type="ChEBI" id="CHEBI:57540"/>
    </ligand>
</feature>
<comment type="subcellular location">
    <subcellularLocation>
        <location evidence="6">Cytoplasm</location>
    </subcellularLocation>
</comment>
<feature type="binding site" evidence="6">
    <location>
        <begin position="76"/>
        <end position="77"/>
    </location>
    <ligand>
        <name>NAD(+)</name>
        <dbReference type="ChEBI" id="CHEBI:57540"/>
    </ligand>
</feature>
<feature type="binding site" evidence="6">
    <location>
        <position position="184"/>
    </location>
    <ligand>
        <name>NAD(+)</name>
        <dbReference type="ChEBI" id="CHEBI:57540"/>
    </ligand>
</feature>
<evidence type="ECO:0000256" key="6">
    <source>
        <dbReference type="HAMAP-Rule" id="MF_00361"/>
    </source>
</evidence>
<evidence type="ECO:0000256" key="2">
    <source>
        <dbReference type="ARBA" id="ARBA00022777"/>
    </source>
</evidence>
<dbReference type="Gene3D" id="3.40.50.10330">
    <property type="entry name" value="Probable inorganic polyphosphate/atp-NAD kinase, domain 1"/>
    <property type="match status" value="1"/>
</dbReference>
<keyword evidence="6" id="KW-0963">Cytoplasm</keyword>
<evidence type="ECO:0000256" key="4">
    <source>
        <dbReference type="ARBA" id="ARBA00023027"/>
    </source>
</evidence>
<dbReference type="KEGG" id="hhk:HH1059_07460"/>
<accession>A0A0X8X8J7</accession>
<feature type="binding site" evidence="6">
    <location>
        <position position="165"/>
    </location>
    <ligand>
        <name>NAD(+)</name>
        <dbReference type="ChEBI" id="CHEBI:57540"/>
    </ligand>
</feature>
<dbReference type="NCBIfam" id="NF002306">
    <property type="entry name" value="PRK01231.1"/>
    <property type="match status" value="1"/>
</dbReference>
<feature type="binding site" evidence="6">
    <location>
        <position position="182"/>
    </location>
    <ligand>
        <name>NAD(+)</name>
        <dbReference type="ChEBI" id="CHEBI:57540"/>
    </ligand>
</feature>
<dbReference type="SUPFAM" id="SSF111331">
    <property type="entry name" value="NAD kinase/diacylglycerol kinase-like"/>
    <property type="match status" value="1"/>
</dbReference>
<dbReference type="GO" id="GO:0006741">
    <property type="term" value="P:NADP+ biosynthetic process"/>
    <property type="evidence" value="ECO:0007669"/>
    <property type="project" value="UniProtKB-UniRule"/>
</dbReference>